<name>A0A0W0FU01_MONRR</name>
<accession>A0A0W0FU01</accession>
<feature type="signal peptide" evidence="1">
    <location>
        <begin position="1"/>
        <end position="23"/>
    </location>
</feature>
<evidence type="ECO:0000256" key="1">
    <source>
        <dbReference type="SAM" id="SignalP"/>
    </source>
</evidence>
<dbReference type="Proteomes" id="UP000054988">
    <property type="component" value="Unassembled WGS sequence"/>
</dbReference>
<evidence type="ECO:0000313" key="3">
    <source>
        <dbReference type="Proteomes" id="UP000054988"/>
    </source>
</evidence>
<keyword evidence="1" id="KW-0732">Signal</keyword>
<comment type="caution">
    <text evidence="2">The sequence shown here is derived from an EMBL/GenBank/DDBJ whole genome shotgun (WGS) entry which is preliminary data.</text>
</comment>
<reference evidence="2 3" key="1">
    <citation type="submission" date="2015-12" db="EMBL/GenBank/DDBJ databases">
        <title>Draft genome sequence of Moniliophthora roreri, the causal agent of frosty pod rot of cacao.</title>
        <authorList>
            <person name="Aime M.C."/>
            <person name="Diaz-Valderrama J.R."/>
            <person name="Kijpornyongpan T."/>
            <person name="Phillips-Mora W."/>
        </authorList>
    </citation>
    <scope>NUCLEOTIDE SEQUENCE [LARGE SCALE GENOMIC DNA]</scope>
    <source>
        <strain evidence="2 3">MCA 2952</strain>
    </source>
</reference>
<organism evidence="2 3">
    <name type="scientific">Moniliophthora roreri</name>
    <name type="common">Frosty pod rot fungus</name>
    <name type="synonym">Monilia roreri</name>
    <dbReference type="NCBI Taxonomy" id="221103"/>
    <lineage>
        <taxon>Eukaryota</taxon>
        <taxon>Fungi</taxon>
        <taxon>Dikarya</taxon>
        <taxon>Basidiomycota</taxon>
        <taxon>Agaricomycotina</taxon>
        <taxon>Agaricomycetes</taxon>
        <taxon>Agaricomycetidae</taxon>
        <taxon>Agaricales</taxon>
        <taxon>Marasmiineae</taxon>
        <taxon>Marasmiaceae</taxon>
        <taxon>Moniliophthora</taxon>
    </lineage>
</organism>
<dbReference type="EMBL" id="LATX01001629">
    <property type="protein sequence ID" value="KTB39797.1"/>
    <property type="molecule type" value="Genomic_DNA"/>
</dbReference>
<sequence length="104" mass="11242">MTSLPQLNVPALLVMLNPAGVNGLNNETCPSDDVLGPYLHGLANHSLKLQDRLLYLEKDFEYIIKLTKLKEHNREFDVGTVCKPPPIALATTAVCAAVAEDSAA</sequence>
<feature type="chain" id="PRO_5006902118" evidence="1">
    <location>
        <begin position="24"/>
        <end position="104"/>
    </location>
</feature>
<proteinExistence type="predicted"/>
<dbReference type="AlphaFoldDB" id="A0A0W0FU01"/>
<protein>
    <submittedName>
        <fullName evidence="2">Uncharacterized protein</fullName>
    </submittedName>
</protein>
<evidence type="ECO:0000313" key="2">
    <source>
        <dbReference type="EMBL" id="KTB39797.1"/>
    </source>
</evidence>
<gene>
    <name evidence="2" type="ORF">WG66_7627</name>
</gene>